<evidence type="ECO:0000259" key="2">
    <source>
        <dbReference type="Pfam" id="PF26086"/>
    </source>
</evidence>
<dbReference type="Pfam" id="PF26086">
    <property type="entry name" value="Niban2"/>
    <property type="match status" value="1"/>
</dbReference>
<dbReference type="EMBL" id="JAGKHQ010000016">
    <property type="protein sequence ID" value="KAG7494340.1"/>
    <property type="molecule type" value="Genomic_DNA"/>
</dbReference>
<dbReference type="PANTHER" id="PTHR14392">
    <property type="entry name" value="NIBAN FAMILY MEMBER"/>
    <property type="match status" value="1"/>
</dbReference>
<dbReference type="PANTHER" id="PTHR14392:SF2">
    <property type="entry name" value="PROTEIN NIBAN 2"/>
    <property type="match status" value="1"/>
</dbReference>
<gene>
    <name evidence="3" type="ORF">JOB18_028519</name>
</gene>
<evidence type="ECO:0000313" key="4">
    <source>
        <dbReference type="Proteomes" id="UP000693946"/>
    </source>
</evidence>
<keyword evidence="4" id="KW-1185">Reference proteome</keyword>
<comment type="similarity">
    <text evidence="1">Belongs to the Niban family.</text>
</comment>
<proteinExistence type="inferred from homology"/>
<comment type="caution">
    <text evidence="3">The sequence shown here is derived from an EMBL/GenBank/DDBJ whole genome shotgun (WGS) entry which is preliminary data.</text>
</comment>
<feature type="domain" description="Niban 1/2/3" evidence="2">
    <location>
        <begin position="1"/>
        <end position="109"/>
    </location>
</feature>
<sequence length="132" mass="15268">MEKIFMLAFHPVKIHSCYEKVVNLSLEGLLQQFDVSSPSVFVQRAQIPMREVKPQLLTNQSYIDRTKGTKLQIVFYSMFEQILHQSLESQGTEELCKIIQHCQDRVIKKGYCRERDRETLCTAASQKAGAEE</sequence>
<reference evidence="3 4" key="1">
    <citation type="journal article" date="2021" name="Sci. Rep.">
        <title>Chromosome anchoring in Senegalese sole (Solea senegalensis) reveals sex-associated markers and genome rearrangements in flatfish.</title>
        <authorList>
            <person name="Guerrero-Cozar I."/>
            <person name="Gomez-Garrido J."/>
            <person name="Berbel C."/>
            <person name="Martinez-Blanch J.F."/>
            <person name="Alioto T."/>
            <person name="Claros M.G."/>
            <person name="Gagnaire P.A."/>
            <person name="Manchado M."/>
        </authorList>
    </citation>
    <scope>NUCLEOTIDE SEQUENCE [LARGE SCALE GENOMIC DNA]</scope>
    <source>
        <strain evidence="3">Sse05_10M</strain>
    </source>
</reference>
<evidence type="ECO:0000256" key="1">
    <source>
        <dbReference type="ARBA" id="ARBA00010251"/>
    </source>
</evidence>
<dbReference type="AlphaFoldDB" id="A0AAV6QQM6"/>
<dbReference type="InterPro" id="IPR026088">
    <property type="entry name" value="Niban-like"/>
</dbReference>
<dbReference type="InterPro" id="IPR059060">
    <property type="entry name" value="Niban_1/2/3_dom"/>
</dbReference>
<name>A0AAV6QQM6_SOLSE</name>
<evidence type="ECO:0000313" key="3">
    <source>
        <dbReference type="EMBL" id="KAG7494340.1"/>
    </source>
</evidence>
<dbReference type="Proteomes" id="UP000693946">
    <property type="component" value="Linkage Group LG4"/>
</dbReference>
<protein>
    <recommendedName>
        <fullName evidence="2">Niban 1/2/3 domain-containing protein</fullName>
    </recommendedName>
</protein>
<organism evidence="3 4">
    <name type="scientific">Solea senegalensis</name>
    <name type="common">Senegalese sole</name>
    <dbReference type="NCBI Taxonomy" id="28829"/>
    <lineage>
        <taxon>Eukaryota</taxon>
        <taxon>Metazoa</taxon>
        <taxon>Chordata</taxon>
        <taxon>Craniata</taxon>
        <taxon>Vertebrata</taxon>
        <taxon>Euteleostomi</taxon>
        <taxon>Actinopterygii</taxon>
        <taxon>Neopterygii</taxon>
        <taxon>Teleostei</taxon>
        <taxon>Neoteleostei</taxon>
        <taxon>Acanthomorphata</taxon>
        <taxon>Carangaria</taxon>
        <taxon>Pleuronectiformes</taxon>
        <taxon>Pleuronectoidei</taxon>
        <taxon>Soleidae</taxon>
        <taxon>Solea</taxon>
    </lineage>
</organism>
<accession>A0AAV6QQM6</accession>